<dbReference type="InterPro" id="IPR029787">
    <property type="entry name" value="Nucleotide_cyclase"/>
</dbReference>
<accession>A0A494XA60</accession>
<dbReference type="InterPro" id="IPR043128">
    <property type="entry name" value="Rev_trsase/Diguanyl_cyclase"/>
</dbReference>
<keyword evidence="2" id="KW-0238">DNA-binding</keyword>
<dbReference type="InterPro" id="IPR046335">
    <property type="entry name" value="LacI/GalR-like_sensor"/>
</dbReference>
<evidence type="ECO:0000313" key="8">
    <source>
        <dbReference type="Proteomes" id="UP000282076"/>
    </source>
</evidence>
<dbReference type="SUPFAM" id="SSF55073">
    <property type="entry name" value="Nucleotide cyclase"/>
    <property type="match status" value="1"/>
</dbReference>
<gene>
    <name evidence="7" type="ORF">D7Z26_24005</name>
</gene>
<dbReference type="AlphaFoldDB" id="A0A494XA60"/>
<dbReference type="Pfam" id="PF13377">
    <property type="entry name" value="Peripla_BP_3"/>
    <property type="match status" value="1"/>
</dbReference>
<dbReference type="CDD" id="cd01948">
    <property type="entry name" value="EAL"/>
    <property type="match status" value="1"/>
</dbReference>
<dbReference type="SMART" id="SM00091">
    <property type="entry name" value="PAS"/>
    <property type="match status" value="1"/>
</dbReference>
<dbReference type="InterPro" id="IPR000160">
    <property type="entry name" value="GGDEF_dom"/>
</dbReference>
<dbReference type="SUPFAM" id="SSF141868">
    <property type="entry name" value="EAL domain-like"/>
    <property type="match status" value="1"/>
</dbReference>
<dbReference type="Pfam" id="PF00563">
    <property type="entry name" value="EAL"/>
    <property type="match status" value="1"/>
</dbReference>
<organism evidence="7 8">
    <name type="scientific">Cohnella endophytica</name>
    <dbReference type="NCBI Taxonomy" id="2419778"/>
    <lineage>
        <taxon>Bacteria</taxon>
        <taxon>Bacillati</taxon>
        <taxon>Bacillota</taxon>
        <taxon>Bacilli</taxon>
        <taxon>Bacillales</taxon>
        <taxon>Paenibacillaceae</taxon>
        <taxon>Cohnella</taxon>
    </lineage>
</organism>
<dbReference type="EMBL" id="RBZM01000011">
    <property type="protein sequence ID" value="RKP47360.1"/>
    <property type="molecule type" value="Genomic_DNA"/>
</dbReference>
<dbReference type="InterPro" id="IPR035965">
    <property type="entry name" value="PAS-like_dom_sf"/>
</dbReference>
<dbReference type="InterPro" id="IPR001633">
    <property type="entry name" value="EAL_dom"/>
</dbReference>
<dbReference type="InterPro" id="IPR000700">
    <property type="entry name" value="PAS-assoc_C"/>
</dbReference>
<dbReference type="InterPro" id="IPR035919">
    <property type="entry name" value="EAL_sf"/>
</dbReference>
<dbReference type="InterPro" id="IPR028082">
    <property type="entry name" value="Peripla_BP_I"/>
</dbReference>
<dbReference type="Pfam" id="PF00990">
    <property type="entry name" value="GGDEF"/>
    <property type="match status" value="1"/>
</dbReference>
<name>A0A494XA60_9BACL</name>
<evidence type="ECO:0000256" key="1">
    <source>
        <dbReference type="ARBA" id="ARBA00023015"/>
    </source>
</evidence>
<keyword evidence="8" id="KW-1185">Reference proteome</keyword>
<dbReference type="PROSITE" id="PS50113">
    <property type="entry name" value="PAC"/>
    <property type="match status" value="1"/>
</dbReference>
<dbReference type="SUPFAM" id="SSF55785">
    <property type="entry name" value="PYP-like sensor domain (PAS domain)"/>
    <property type="match status" value="1"/>
</dbReference>
<evidence type="ECO:0000313" key="7">
    <source>
        <dbReference type="EMBL" id="RKP47360.1"/>
    </source>
</evidence>
<evidence type="ECO:0000259" key="4">
    <source>
        <dbReference type="PROSITE" id="PS50113"/>
    </source>
</evidence>
<evidence type="ECO:0000256" key="2">
    <source>
        <dbReference type="ARBA" id="ARBA00023125"/>
    </source>
</evidence>
<dbReference type="GO" id="GO:0003677">
    <property type="term" value="F:DNA binding"/>
    <property type="evidence" value="ECO:0007669"/>
    <property type="project" value="UniProtKB-KW"/>
</dbReference>
<keyword evidence="1" id="KW-0805">Transcription regulation</keyword>
<dbReference type="PANTHER" id="PTHR44757">
    <property type="entry name" value="DIGUANYLATE CYCLASE DGCP"/>
    <property type="match status" value="1"/>
</dbReference>
<evidence type="ECO:0000256" key="3">
    <source>
        <dbReference type="ARBA" id="ARBA00023163"/>
    </source>
</evidence>
<dbReference type="Gene3D" id="3.30.70.270">
    <property type="match status" value="1"/>
</dbReference>
<feature type="domain" description="GGDEF" evidence="6">
    <location>
        <begin position="623"/>
        <end position="756"/>
    </location>
</feature>
<dbReference type="NCBIfam" id="TIGR00254">
    <property type="entry name" value="GGDEF"/>
    <property type="match status" value="1"/>
</dbReference>
<dbReference type="FunFam" id="3.30.70.270:FF:000001">
    <property type="entry name" value="Diguanylate cyclase domain protein"/>
    <property type="match status" value="1"/>
</dbReference>
<dbReference type="PROSITE" id="PS50887">
    <property type="entry name" value="GGDEF"/>
    <property type="match status" value="1"/>
</dbReference>
<evidence type="ECO:0000259" key="6">
    <source>
        <dbReference type="PROSITE" id="PS50887"/>
    </source>
</evidence>
<dbReference type="Gene3D" id="3.20.20.450">
    <property type="entry name" value="EAL domain"/>
    <property type="match status" value="1"/>
</dbReference>
<feature type="domain" description="EAL" evidence="5">
    <location>
        <begin position="765"/>
        <end position="1019"/>
    </location>
</feature>
<dbReference type="InterPro" id="IPR052155">
    <property type="entry name" value="Biofilm_reg_signaling"/>
</dbReference>
<dbReference type="PANTHER" id="PTHR44757:SF2">
    <property type="entry name" value="BIOFILM ARCHITECTURE MAINTENANCE PROTEIN MBAA"/>
    <property type="match status" value="1"/>
</dbReference>
<comment type="caution">
    <text evidence="7">The sequence shown here is derived from an EMBL/GenBank/DDBJ whole genome shotgun (WGS) entry which is preliminary data.</text>
</comment>
<dbReference type="InterPro" id="IPR013655">
    <property type="entry name" value="PAS_fold_3"/>
</dbReference>
<dbReference type="SMART" id="SM00052">
    <property type="entry name" value="EAL"/>
    <property type="match status" value="1"/>
</dbReference>
<dbReference type="SUPFAM" id="SSF53822">
    <property type="entry name" value="Periplasmic binding protein-like I"/>
    <property type="match status" value="1"/>
</dbReference>
<keyword evidence="3" id="KW-0804">Transcription</keyword>
<proteinExistence type="predicted"/>
<dbReference type="CDD" id="cd06267">
    <property type="entry name" value="PBP1_LacI_sugar_binding-like"/>
    <property type="match status" value="1"/>
</dbReference>
<sequence>MDSTYIEKAGSNMAQVHRIGVIAPHLDGEYYGGLLPHIHSAVRERHSQLFAIQVADDYLGITALEEPVAFDLVEAWILILPSASAAFLELLGKSDKPFVCIGFQSPFPQGSSVLVANRSSMRTAVNHLIDHGHSRIAFIGNLSQYDLYERYQGYLEALEERGLAFDESLIVHTKNNLLDSGIQAVEQLFEVGASFTAIAAGTDLNGLGAIDALKSKGYSVPHDYAVVGFDDIHQAAVNYPSLTTSRQPFEKMAKEAVRRIFDLLEGRKPNITEAFVPSEFVGRSSCGCEERAQFASAADFERYLISLSQLRTTLHNITVNNYKMTHGLIKATKDEKIHFSNLYWNTSHWGCLALWEEDEYGERQLVVRQTFSKNGDAVPPEGMKVPLMHFPPAEYLPVGTRPGGEDIVILHPVKSDLQNWGYVALVGPLDPMNDYVANDLSRHSFTILAVALEREMLFQQVRSIAEKLEIVSRTTNDGIWDWDLERNRIIWNIRAHKILEGAEARYRETPESFMEIVHPEDQQAVRLAFMRPFQNDQPLQLEFRIRGANSQFMWVFLAGDFIWDDLGHATRIIGSLTDISEKKANEDRITQLAYQDALTGLPNRLRFKDQLQQAMGDRERDGGQLAVMMIDLDRFKIVNDTLGHQMGDLLLQHAAQMLRDCVGEQDIIARLGGDEFIVLLTKIDGIDEIDCIASRMLQLLTKPFVLEDQQFYLSASIGACLYPAEGEDAESLIKYADLAMYQSKENGGNRLEIYAPALSSKRVERFNMENGLRYALERKELALNFQPQVSLATGKVYGAETLLRWNTPDGKTVQPCEFIPLAEETGLIIPIGQWVLEQACIECKRWIRAGMPSLVISVNISPVQFQQEDFPEIVRNVLAATGIEPFNLCLEITENTAVQNMEHSIRILGKLLDIGVKIAIDDFGIGQSSLLWLKKLPVHIVKIDPSFILNMIEDSDDDAIAKAVIEMSHSLGLSVTAEGVETESQLLRLQQLKCDRIQGFFIGRPMDSDQFIAYFMEIANYDEINAR</sequence>
<dbReference type="Proteomes" id="UP000282076">
    <property type="component" value="Unassembled WGS sequence"/>
</dbReference>
<dbReference type="Gene3D" id="3.40.50.2300">
    <property type="match status" value="2"/>
</dbReference>
<dbReference type="CDD" id="cd00130">
    <property type="entry name" value="PAS"/>
    <property type="match status" value="1"/>
</dbReference>
<dbReference type="CDD" id="cd01949">
    <property type="entry name" value="GGDEF"/>
    <property type="match status" value="1"/>
</dbReference>
<dbReference type="PROSITE" id="PS50883">
    <property type="entry name" value="EAL"/>
    <property type="match status" value="1"/>
</dbReference>
<dbReference type="Pfam" id="PF08447">
    <property type="entry name" value="PAS_3"/>
    <property type="match status" value="1"/>
</dbReference>
<evidence type="ECO:0000259" key="5">
    <source>
        <dbReference type="PROSITE" id="PS50883"/>
    </source>
</evidence>
<dbReference type="Gene3D" id="3.30.450.20">
    <property type="entry name" value="PAS domain"/>
    <property type="match status" value="1"/>
</dbReference>
<dbReference type="InterPro" id="IPR000014">
    <property type="entry name" value="PAS"/>
</dbReference>
<reference evidence="7 8" key="1">
    <citation type="submission" date="2018-10" db="EMBL/GenBank/DDBJ databases">
        <title>Cohnella sp. M2MS4P-1, whole genome shotgun sequence.</title>
        <authorList>
            <person name="Tuo L."/>
        </authorList>
    </citation>
    <scope>NUCLEOTIDE SEQUENCE [LARGE SCALE GENOMIC DNA]</scope>
    <source>
        <strain evidence="7 8">M2MS4P-1</strain>
    </source>
</reference>
<feature type="domain" description="PAC" evidence="4">
    <location>
        <begin position="539"/>
        <end position="591"/>
    </location>
</feature>
<dbReference type="SMART" id="SM00267">
    <property type="entry name" value="GGDEF"/>
    <property type="match status" value="1"/>
</dbReference>
<protein>
    <submittedName>
        <fullName evidence="7">EAL domain-containing protein</fullName>
    </submittedName>
</protein>